<evidence type="ECO:0000313" key="9">
    <source>
        <dbReference type="Proteomes" id="UP000028643"/>
    </source>
</evidence>
<dbReference type="EMBL" id="JPQT01000074">
    <property type="protein sequence ID" value="KFE53624.1"/>
    <property type="molecule type" value="Genomic_DNA"/>
</dbReference>
<feature type="domain" description="Flavodoxin-like fold" evidence="7">
    <location>
        <begin position="4"/>
        <end position="194"/>
    </location>
</feature>
<dbReference type="Proteomes" id="UP000028643">
    <property type="component" value="Unassembled WGS sequence"/>
</dbReference>
<evidence type="ECO:0000256" key="1">
    <source>
        <dbReference type="ARBA" id="ARBA00022630"/>
    </source>
</evidence>
<keyword evidence="2 6" id="KW-0288">FMN</keyword>
<comment type="catalytic activity">
    <reaction evidence="5">
        <text>N,N-dimethyl-1,4-phenylenediamine + anthranilate + 2 NAD(+) = 2-(4-dimethylaminophenyl)diazenylbenzoate + 2 NADH + 2 H(+)</text>
        <dbReference type="Rhea" id="RHEA:55872"/>
        <dbReference type="ChEBI" id="CHEBI:15378"/>
        <dbReference type="ChEBI" id="CHEBI:15783"/>
        <dbReference type="ChEBI" id="CHEBI:16567"/>
        <dbReference type="ChEBI" id="CHEBI:57540"/>
        <dbReference type="ChEBI" id="CHEBI:57945"/>
        <dbReference type="ChEBI" id="CHEBI:71579"/>
        <dbReference type="EC" id="1.7.1.17"/>
    </reaction>
    <physiologicalReaction direction="right-to-left" evidence="5">
        <dbReference type="Rhea" id="RHEA:55874"/>
    </physiologicalReaction>
</comment>
<dbReference type="Pfam" id="PF02525">
    <property type="entry name" value="Flavodoxin_2"/>
    <property type="match status" value="1"/>
</dbReference>
<keyword evidence="4 6" id="KW-0520">NAD</keyword>
<keyword evidence="3 6" id="KW-0560">Oxidoreductase</keyword>
<comment type="similarity">
    <text evidence="6">Belongs to the azoreductase type 1 family.</text>
</comment>
<dbReference type="InterPro" id="IPR023048">
    <property type="entry name" value="NADH:quinone_OxRdtase_FMN_depd"/>
</dbReference>
<dbReference type="AlphaFoldDB" id="A0A085VDW1"/>
<dbReference type="GO" id="GO:0009055">
    <property type="term" value="F:electron transfer activity"/>
    <property type="evidence" value="ECO:0007669"/>
    <property type="project" value="UniProtKB-UniRule"/>
</dbReference>
<dbReference type="InterPro" id="IPR029039">
    <property type="entry name" value="Flavoprotein-like_sf"/>
</dbReference>
<evidence type="ECO:0000313" key="8">
    <source>
        <dbReference type="EMBL" id="KFE53624.1"/>
    </source>
</evidence>
<dbReference type="EC" id="1.7.1.17" evidence="6"/>
<comment type="catalytic activity">
    <reaction evidence="6">
        <text>2 a quinone + NADH + H(+) = 2 a 1,4-benzosemiquinone + NAD(+)</text>
        <dbReference type="Rhea" id="RHEA:65952"/>
        <dbReference type="ChEBI" id="CHEBI:15378"/>
        <dbReference type="ChEBI" id="CHEBI:57540"/>
        <dbReference type="ChEBI" id="CHEBI:57945"/>
        <dbReference type="ChEBI" id="CHEBI:132124"/>
        <dbReference type="ChEBI" id="CHEBI:134225"/>
    </reaction>
</comment>
<dbReference type="PANTHER" id="PTHR43741">
    <property type="entry name" value="FMN-DEPENDENT NADH-AZOREDUCTASE 1"/>
    <property type="match status" value="1"/>
</dbReference>
<dbReference type="PANTHER" id="PTHR43741:SF2">
    <property type="entry name" value="FMN-DEPENDENT NADH:QUINONE OXIDOREDUCTASE"/>
    <property type="match status" value="1"/>
</dbReference>
<feature type="binding site" evidence="6">
    <location>
        <position position="10"/>
    </location>
    <ligand>
        <name>FMN</name>
        <dbReference type="ChEBI" id="CHEBI:58210"/>
    </ligand>
</feature>
<accession>A0A085VDW1</accession>
<evidence type="ECO:0000256" key="4">
    <source>
        <dbReference type="ARBA" id="ARBA00023027"/>
    </source>
</evidence>
<keyword evidence="1 6" id="KW-0285">Flavoprotein</keyword>
<gene>
    <name evidence="6" type="primary">azoR</name>
    <name evidence="8" type="ORF">IV02_05215</name>
</gene>
<dbReference type="InterPro" id="IPR050104">
    <property type="entry name" value="FMN-dep_NADH:Q_OxRdtase_AzoR1"/>
</dbReference>
<comment type="subunit">
    <text evidence="6">Homodimer.</text>
</comment>
<comment type="cofactor">
    <cofactor evidence="6">
        <name>FMN</name>
        <dbReference type="ChEBI" id="CHEBI:58210"/>
    </cofactor>
    <text evidence="6">Binds 1 FMN per subunit.</text>
</comment>
<name>A0A085VDW1_PSESX</name>
<proteinExistence type="inferred from homology"/>
<protein>
    <recommendedName>
        <fullName evidence="6">FMN dependent NADH:quinone oxidoreductase</fullName>
        <ecNumber evidence="6">1.6.5.-</ecNumber>
    </recommendedName>
    <alternativeName>
        <fullName evidence="6">Azo-dye reductase</fullName>
    </alternativeName>
    <alternativeName>
        <fullName evidence="6">FMN-dependent NADH-azo compound oxidoreductase</fullName>
    </alternativeName>
    <alternativeName>
        <fullName evidence="6">FMN-dependent NADH-azoreductase</fullName>
        <ecNumber evidence="6">1.7.1.17</ecNumber>
    </alternativeName>
</protein>
<comment type="caution">
    <text evidence="8">The sequence shown here is derived from an EMBL/GenBank/DDBJ whole genome shotgun (WGS) entry which is preliminary data.</text>
</comment>
<evidence type="ECO:0000256" key="5">
    <source>
        <dbReference type="ARBA" id="ARBA00048542"/>
    </source>
</evidence>
<comment type="function">
    <text evidence="6">Also exhibits azoreductase activity. Catalyzes the reductive cleavage of the azo bond in aromatic azo compounds to the corresponding amines.</text>
</comment>
<evidence type="ECO:0000259" key="7">
    <source>
        <dbReference type="Pfam" id="PF02525"/>
    </source>
</evidence>
<comment type="caution">
    <text evidence="6">Lacks conserved residue(s) required for the propagation of feature annotation.</text>
</comment>
<sequence>MRELLLINASPHRETSAGYGVAVEWVDSLRSRHAPFTLTQRDLAAQPLLPISDAYATALTQRNPVAQPALELSEQLIGELERCDLLLIATPMHNFTVPAALKLWIDYVVRIGRSFEARPDGKVGLLRDRPVYIIVSSGGFHLKPRGQQADFLTPYLLEVLKTIGLFDVHFVYLEGMVLGEEVSRAAFIAAAQQLAGHSVPGD</sequence>
<reference evidence="8 9" key="1">
    <citation type="submission" date="2014-07" db="EMBL/GenBank/DDBJ databases">
        <title>Draft Genome Sequences of Environmental Pseudomonas syringae strains.</title>
        <authorList>
            <person name="Baltrus D.A."/>
            <person name="Berge O."/>
            <person name="Morris C."/>
        </authorList>
    </citation>
    <scope>NUCLEOTIDE SEQUENCE [LARGE SCALE GENOMIC DNA]</scope>
    <source>
        <strain evidence="8 9">CEB003</strain>
    </source>
</reference>
<dbReference type="EC" id="1.6.5.-" evidence="6"/>
<dbReference type="PATRIC" id="fig|317.174.peg.1061"/>
<dbReference type="HAMAP" id="MF_01216">
    <property type="entry name" value="Azoreductase_type1"/>
    <property type="match status" value="1"/>
</dbReference>
<dbReference type="GO" id="GO:0016655">
    <property type="term" value="F:oxidoreductase activity, acting on NAD(P)H, quinone or similar compound as acceptor"/>
    <property type="evidence" value="ECO:0007669"/>
    <property type="project" value="InterPro"/>
</dbReference>
<feature type="binding site" evidence="6">
    <location>
        <begin position="136"/>
        <end position="139"/>
    </location>
    <ligand>
        <name>FMN</name>
        <dbReference type="ChEBI" id="CHEBI:58210"/>
    </ligand>
</feature>
<dbReference type="GO" id="GO:0010181">
    <property type="term" value="F:FMN binding"/>
    <property type="evidence" value="ECO:0007669"/>
    <property type="project" value="UniProtKB-UniRule"/>
</dbReference>
<comment type="function">
    <text evidence="6">Quinone reductase that provides resistance to thiol-specific stress caused by electrophilic quinones.</text>
</comment>
<evidence type="ECO:0000256" key="3">
    <source>
        <dbReference type="ARBA" id="ARBA00023002"/>
    </source>
</evidence>
<dbReference type="Gene3D" id="3.40.50.360">
    <property type="match status" value="1"/>
</dbReference>
<dbReference type="RefSeq" id="WP_047572705.1">
    <property type="nucleotide sequence ID" value="NZ_JPQT01000074.1"/>
</dbReference>
<dbReference type="GO" id="GO:0016652">
    <property type="term" value="F:oxidoreductase activity, acting on NAD(P)H as acceptor"/>
    <property type="evidence" value="ECO:0007669"/>
    <property type="project" value="UniProtKB-UniRule"/>
</dbReference>
<dbReference type="SUPFAM" id="SSF52218">
    <property type="entry name" value="Flavoproteins"/>
    <property type="match status" value="1"/>
</dbReference>
<organism evidence="8 9">
    <name type="scientific">Pseudomonas syringae</name>
    <dbReference type="NCBI Taxonomy" id="317"/>
    <lineage>
        <taxon>Bacteria</taxon>
        <taxon>Pseudomonadati</taxon>
        <taxon>Pseudomonadota</taxon>
        <taxon>Gammaproteobacteria</taxon>
        <taxon>Pseudomonadales</taxon>
        <taxon>Pseudomonadaceae</taxon>
        <taxon>Pseudomonas</taxon>
    </lineage>
</organism>
<dbReference type="InterPro" id="IPR003680">
    <property type="entry name" value="Flavodoxin_fold"/>
</dbReference>
<evidence type="ECO:0000256" key="2">
    <source>
        <dbReference type="ARBA" id="ARBA00022643"/>
    </source>
</evidence>
<evidence type="ECO:0000256" key="6">
    <source>
        <dbReference type="HAMAP-Rule" id="MF_01216"/>
    </source>
</evidence>